<dbReference type="Proteomes" id="UP000192927">
    <property type="component" value="Unassembled WGS sequence"/>
</dbReference>
<dbReference type="PANTHER" id="PTHR37048:SF2">
    <property type="entry name" value="QUESTIONABLE PROTEIN"/>
    <property type="match status" value="1"/>
</dbReference>
<name>A0A1W5CVQ8_9LECA</name>
<evidence type="ECO:0000313" key="3">
    <source>
        <dbReference type="Proteomes" id="UP000192927"/>
    </source>
</evidence>
<feature type="transmembrane region" description="Helical" evidence="1">
    <location>
        <begin position="299"/>
        <end position="320"/>
    </location>
</feature>
<organism evidence="2 3">
    <name type="scientific">Lasallia pustulata</name>
    <dbReference type="NCBI Taxonomy" id="136370"/>
    <lineage>
        <taxon>Eukaryota</taxon>
        <taxon>Fungi</taxon>
        <taxon>Dikarya</taxon>
        <taxon>Ascomycota</taxon>
        <taxon>Pezizomycotina</taxon>
        <taxon>Lecanoromycetes</taxon>
        <taxon>OSLEUM clade</taxon>
        <taxon>Umbilicariomycetidae</taxon>
        <taxon>Umbilicariales</taxon>
        <taxon>Umbilicariaceae</taxon>
        <taxon>Lasallia</taxon>
    </lineage>
</organism>
<keyword evidence="1" id="KW-0472">Membrane</keyword>
<accession>A0A1W5CVQ8</accession>
<evidence type="ECO:0000256" key="1">
    <source>
        <dbReference type="SAM" id="Phobius"/>
    </source>
</evidence>
<keyword evidence="1" id="KW-0812">Transmembrane</keyword>
<proteinExistence type="predicted"/>
<reference evidence="3" key="1">
    <citation type="submission" date="2017-03" db="EMBL/GenBank/DDBJ databases">
        <authorList>
            <person name="Sharma R."/>
            <person name="Thines M."/>
        </authorList>
    </citation>
    <scope>NUCLEOTIDE SEQUENCE [LARGE SCALE GENOMIC DNA]</scope>
</reference>
<protein>
    <submittedName>
        <fullName evidence="2">Uncharacterized protein</fullName>
    </submittedName>
</protein>
<sequence>MSSAPLSTAPPHRGDVSLSDFHQGCILFLKKREQVLNTHFDSSGIQEVDLDHPALVIQTGGPWVEICLLTSFKGRSVHKRFPRQPKMRAKYLPIHPRQQIDSNGIQLHLANGVVLRKHSYVNISKLYTVHISMLRRYNRDFPANHYQLGKQSVKAMLHCIHQQHPDQAITADIVTSTVVPSTIATHRQDSMGSSIGSARHYIAINIDRLSGLRTCSYSESPHIYHQGAPADRVSSTYAPLISHQHNRGPSETLPRYNSNYGSVIRTTARPKHHSQNVCEFFRSNESPSLQFLRRNWSTILFLLAACALSIGAVFGIIWLINTICRGLAEVGHWITGEWKLLLSAGGKVSAAVGEFFHSIVQAVKQGWHIFVAWVGETLRAIRH</sequence>
<evidence type="ECO:0000313" key="2">
    <source>
        <dbReference type="EMBL" id="SLM34947.1"/>
    </source>
</evidence>
<keyword evidence="3" id="KW-1185">Reference proteome</keyword>
<dbReference type="PANTHER" id="PTHR37048">
    <property type="entry name" value="QUESTIONABLE PROTEIN"/>
    <property type="match status" value="1"/>
</dbReference>
<dbReference type="EMBL" id="FWEW01000456">
    <property type="protein sequence ID" value="SLM34947.1"/>
    <property type="molecule type" value="Genomic_DNA"/>
</dbReference>
<dbReference type="AlphaFoldDB" id="A0A1W5CVQ8"/>
<keyword evidence="1" id="KW-1133">Transmembrane helix</keyword>